<evidence type="ECO:0000256" key="3">
    <source>
        <dbReference type="ARBA" id="ARBA00022679"/>
    </source>
</evidence>
<dbReference type="GO" id="GO:0043772">
    <property type="term" value="F:acyl-phosphate glycerol-3-phosphate acyltransferase activity"/>
    <property type="evidence" value="ECO:0007669"/>
    <property type="project" value="InterPro"/>
</dbReference>
<feature type="transmembrane region" description="Helical" evidence="10">
    <location>
        <begin position="106"/>
        <end position="129"/>
    </location>
</feature>
<organism evidence="11 12">
    <name type="scientific">Clostridium thermosuccinogenes</name>
    <dbReference type="NCBI Taxonomy" id="84032"/>
    <lineage>
        <taxon>Bacteria</taxon>
        <taxon>Bacillati</taxon>
        <taxon>Bacillota</taxon>
        <taxon>Clostridia</taxon>
        <taxon>Eubacteriales</taxon>
        <taxon>Clostridiaceae</taxon>
        <taxon>Clostridium</taxon>
    </lineage>
</organism>
<evidence type="ECO:0000256" key="1">
    <source>
        <dbReference type="ARBA" id="ARBA00022475"/>
    </source>
</evidence>
<evidence type="ECO:0000256" key="10">
    <source>
        <dbReference type="SAM" id="Phobius"/>
    </source>
</evidence>
<evidence type="ECO:0000256" key="9">
    <source>
        <dbReference type="ARBA" id="ARBA00023264"/>
    </source>
</evidence>
<protein>
    <submittedName>
        <fullName evidence="11">Uncharacterized protein</fullName>
    </submittedName>
</protein>
<keyword evidence="2" id="KW-0444">Lipid biosynthesis</keyword>
<sequence length="208" mass="22682">MTIIGFFAGSLMFSYFIPKWFLGIDIRENTEDGNPGSTNAIKSAGVHIGLLCMFLDILKAFIPIYISINYLNISGLYLVPVIAAPSAGHAFSPFMGFKGGKAVSTLYGSLLGILGISRAVFFIAALMVLFKTLIVIKPDSAMVTVSLISANAAVLYYEPLYEVKIAVTLICLIVSYKILKNPNKGDIVVSIWNLHIIFDEGKVKVRHI</sequence>
<dbReference type="GO" id="GO:0008654">
    <property type="term" value="P:phospholipid biosynthetic process"/>
    <property type="evidence" value="ECO:0007669"/>
    <property type="project" value="UniProtKB-KW"/>
</dbReference>
<dbReference type="PANTHER" id="PTHR30309:SF0">
    <property type="entry name" value="GLYCEROL-3-PHOSPHATE ACYLTRANSFERASE-RELATED"/>
    <property type="match status" value="1"/>
</dbReference>
<feature type="transmembrane region" description="Helical" evidence="10">
    <location>
        <begin position="47"/>
        <end position="68"/>
    </location>
</feature>
<dbReference type="Proteomes" id="UP000236151">
    <property type="component" value="Unassembled WGS sequence"/>
</dbReference>
<evidence type="ECO:0000256" key="6">
    <source>
        <dbReference type="ARBA" id="ARBA00023098"/>
    </source>
</evidence>
<evidence type="ECO:0000256" key="2">
    <source>
        <dbReference type="ARBA" id="ARBA00022516"/>
    </source>
</evidence>
<dbReference type="GO" id="GO:0005886">
    <property type="term" value="C:plasma membrane"/>
    <property type="evidence" value="ECO:0007669"/>
    <property type="project" value="InterPro"/>
</dbReference>
<name>A0A2K2FL95_9CLOT</name>
<gene>
    <name evidence="11" type="ORF">CDQ84_08260</name>
</gene>
<keyword evidence="9" id="KW-1208">Phospholipid metabolism</keyword>
<dbReference type="Pfam" id="PF02660">
    <property type="entry name" value="G3P_acyltransf"/>
    <property type="match status" value="1"/>
</dbReference>
<keyword evidence="4 10" id="KW-0812">Transmembrane</keyword>
<keyword evidence="6" id="KW-0443">Lipid metabolism</keyword>
<keyword evidence="1" id="KW-1003">Cell membrane</keyword>
<dbReference type="EMBL" id="NIOJ01000017">
    <property type="protein sequence ID" value="PNT99564.1"/>
    <property type="molecule type" value="Genomic_DNA"/>
</dbReference>
<dbReference type="AlphaFoldDB" id="A0A2K2FL95"/>
<keyword evidence="5 10" id="KW-1133">Transmembrane helix</keyword>
<dbReference type="InterPro" id="IPR003811">
    <property type="entry name" value="G3P_acylTferase_PlsY"/>
</dbReference>
<reference evidence="12" key="1">
    <citation type="submission" date="2017-06" db="EMBL/GenBank/DDBJ databases">
        <title>Investigating the central metabolism of Clostridium thermosuccinogenes.</title>
        <authorList>
            <person name="Koendjbiharie J.G."/>
            <person name="Van Kranenburg R."/>
            <person name="Vriesendorp B."/>
        </authorList>
    </citation>
    <scope>NUCLEOTIDE SEQUENCE [LARGE SCALE GENOMIC DNA]</scope>
    <source>
        <strain evidence="12">DSM 5806</strain>
    </source>
</reference>
<dbReference type="PANTHER" id="PTHR30309">
    <property type="entry name" value="INNER MEMBRANE PROTEIN YGIH"/>
    <property type="match status" value="1"/>
</dbReference>
<dbReference type="SMART" id="SM01207">
    <property type="entry name" value="G3P_acyltransf"/>
    <property type="match status" value="1"/>
</dbReference>
<proteinExistence type="predicted"/>
<accession>A0A2K2FL95</accession>
<keyword evidence="7 10" id="KW-0472">Membrane</keyword>
<evidence type="ECO:0000256" key="8">
    <source>
        <dbReference type="ARBA" id="ARBA00023209"/>
    </source>
</evidence>
<evidence type="ECO:0000256" key="5">
    <source>
        <dbReference type="ARBA" id="ARBA00022989"/>
    </source>
</evidence>
<keyword evidence="12" id="KW-1185">Reference proteome</keyword>
<evidence type="ECO:0000256" key="7">
    <source>
        <dbReference type="ARBA" id="ARBA00023136"/>
    </source>
</evidence>
<evidence type="ECO:0000313" key="11">
    <source>
        <dbReference type="EMBL" id="PNT99564.1"/>
    </source>
</evidence>
<comment type="caution">
    <text evidence="11">The sequence shown here is derived from an EMBL/GenBank/DDBJ whole genome shotgun (WGS) entry which is preliminary data.</text>
</comment>
<evidence type="ECO:0000313" key="12">
    <source>
        <dbReference type="Proteomes" id="UP000236151"/>
    </source>
</evidence>
<keyword evidence="3" id="KW-0808">Transferase</keyword>
<keyword evidence="8" id="KW-0594">Phospholipid biosynthesis</keyword>
<evidence type="ECO:0000256" key="4">
    <source>
        <dbReference type="ARBA" id="ARBA00022692"/>
    </source>
</evidence>
<feature type="transmembrane region" description="Helical" evidence="10">
    <location>
        <begin position="75"/>
        <end position="94"/>
    </location>
</feature>
<dbReference type="KEGG" id="cthd:CDO33_09500"/>